<sequence length="106" mass="12113">MERPPLYSKVSYSKPQGNAAYLLFVVVSKATCCWRSERKRSKGDKKKEIHNRTKQDVIAILSAPLYSKKGIPLLPFMWHHSRPFSFSSCIVQRASCDQLIVVTAEK</sequence>
<organism evidence="1 2">
    <name type="scientific">Trichonephila clavata</name>
    <name type="common">Joro spider</name>
    <name type="synonym">Nephila clavata</name>
    <dbReference type="NCBI Taxonomy" id="2740835"/>
    <lineage>
        <taxon>Eukaryota</taxon>
        <taxon>Metazoa</taxon>
        <taxon>Ecdysozoa</taxon>
        <taxon>Arthropoda</taxon>
        <taxon>Chelicerata</taxon>
        <taxon>Arachnida</taxon>
        <taxon>Araneae</taxon>
        <taxon>Araneomorphae</taxon>
        <taxon>Entelegynae</taxon>
        <taxon>Araneoidea</taxon>
        <taxon>Nephilidae</taxon>
        <taxon>Trichonephila</taxon>
    </lineage>
</organism>
<name>A0A8X6GKD5_TRICU</name>
<dbReference type="Proteomes" id="UP000887116">
    <property type="component" value="Unassembled WGS sequence"/>
</dbReference>
<dbReference type="EMBL" id="BMAO01035857">
    <property type="protein sequence ID" value="GFR06451.1"/>
    <property type="molecule type" value="Genomic_DNA"/>
</dbReference>
<evidence type="ECO:0000313" key="1">
    <source>
        <dbReference type="EMBL" id="GFR06451.1"/>
    </source>
</evidence>
<protein>
    <submittedName>
        <fullName evidence="1">Uncharacterized protein</fullName>
    </submittedName>
</protein>
<proteinExistence type="predicted"/>
<dbReference type="AlphaFoldDB" id="A0A8X6GKD5"/>
<accession>A0A8X6GKD5</accession>
<evidence type="ECO:0000313" key="2">
    <source>
        <dbReference type="Proteomes" id="UP000887116"/>
    </source>
</evidence>
<comment type="caution">
    <text evidence="1">The sequence shown here is derived from an EMBL/GenBank/DDBJ whole genome shotgun (WGS) entry which is preliminary data.</text>
</comment>
<dbReference type="OrthoDB" id="10599583at2759"/>
<keyword evidence="2" id="KW-1185">Reference proteome</keyword>
<gene>
    <name evidence="1" type="ORF">TNCT_136411</name>
</gene>
<reference evidence="1" key="1">
    <citation type="submission" date="2020-07" db="EMBL/GenBank/DDBJ databases">
        <title>Multicomponent nature underlies the extraordinary mechanical properties of spider dragline silk.</title>
        <authorList>
            <person name="Kono N."/>
            <person name="Nakamura H."/>
            <person name="Mori M."/>
            <person name="Yoshida Y."/>
            <person name="Ohtoshi R."/>
            <person name="Malay A.D."/>
            <person name="Moran D.A.P."/>
            <person name="Tomita M."/>
            <person name="Numata K."/>
            <person name="Arakawa K."/>
        </authorList>
    </citation>
    <scope>NUCLEOTIDE SEQUENCE</scope>
</reference>